<comment type="caution">
    <text evidence="2">The sequence shown here is derived from an EMBL/GenBank/DDBJ whole genome shotgun (WGS) entry which is preliminary data.</text>
</comment>
<evidence type="ECO:0000259" key="1">
    <source>
        <dbReference type="Pfam" id="PF13579"/>
    </source>
</evidence>
<dbReference type="InterPro" id="IPR028098">
    <property type="entry name" value="Glyco_trans_4-like_N"/>
</dbReference>
<dbReference type="RefSeq" id="WP_235066796.1">
    <property type="nucleotide sequence ID" value="NZ_JAKFGM010000001.1"/>
</dbReference>
<keyword evidence="2" id="KW-0808">Transferase</keyword>
<dbReference type="Pfam" id="PF13579">
    <property type="entry name" value="Glyco_trans_4_4"/>
    <property type="match status" value="1"/>
</dbReference>
<dbReference type="Gene3D" id="3.40.50.2000">
    <property type="entry name" value="Glycogen Phosphorylase B"/>
    <property type="match status" value="2"/>
</dbReference>
<dbReference type="EC" id="2.4.-.-" evidence="2"/>
<gene>
    <name evidence="2" type="ORF">LVY65_04505</name>
</gene>
<reference evidence="2" key="1">
    <citation type="submission" date="2022-01" db="EMBL/GenBank/DDBJ databases">
        <authorList>
            <person name="Jo J.-H."/>
            <person name="Im W.-T."/>
        </authorList>
    </citation>
    <scope>NUCLEOTIDE SEQUENCE</scope>
    <source>
        <strain evidence="2">G124</strain>
    </source>
</reference>
<dbReference type="PANTHER" id="PTHR12526">
    <property type="entry name" value="GLYCOSYLTRANSFERASE"/>
    <property type="match status" value="1"/>
</dbReference>
<keyword evidence="2" id="KW-0328">Glycosyltransferase</keyword>
<dbReference type="AlphaFoldDB" id="A0A9X1TXZ7"/>
<keyword evidence="3" id="KW-1185">Reference proteome</keyword>
<organism evidence="2 3">
    <name type="scientific">Sphingomonas cremea</name>
    <dbReference type="NCBI Taxonomy" id="2904799"/>
    <lineage>
        <taxon>Bacteria</taxon>
        <taxon>Pseudomonadati</taxon>
        <taxon>Pseudomonadota</taxon>
        <taxon>Alphaproteobacteria</taxon>
        <taxon>Sphingomonadales</taxon>
        <taxon>Sphingomonadaceae</taxon>
        <taxon>Sphingomonas</taxon>
    </lineage>
</organism>
<protein>
    <submittedName>
        <fullName evidence="2">Glycosyltransferase</fullName>
        <ecNumber evidence="2">2.4.-.-</ecNumber>
    </submittedName>
</protein>
<dbReference type="Proteomes" id="UP001139410">
    <property type="component" value="Unassembled WGS sequence"/>
</dbReference>
<dbReference type="EMBL" id="JAKFGM010000001">
    <property type="protein sequence ID" value="MCF2514327.1"/>
    <property type="molecule type" value="Genomic_DNA"/>
</dbReference>
<feature type="domain" description="Glycosyltransferase subfamily 4-like N-terminal" evidence="1">
    <location>
        <begin position="26"/>
        <end position="177"/>
    </location>
</feature>
<evidence type="ECO:0000313" key="2">
    <source>
        <dbReference type="EMBL" id="MCF2514327.1"/>
    </source>
</evidence>
<dbReference type="SUPFAM" id="SSF53756">
    <property type="entry name" value="UDP-Glycosyltransferase/glycogen phosphorylase"/>
    <property type="match status" value="1"/>
</dbReference>
<dbReference type="GO" id="GO:0016757">
    <property type="term" value="F:glycosyltransferase activity"/>
    <property type="evidence" value="ECO:0007669"/>
    <property type="project" value="UniProtKB-KW"/>
</dbReference>
<accession>A0A9X1TXZ7</accession>
<dbReference type="PANTHER" id="PTHR12526:SF636">
    <property type="entry name" value="BLL3647 PROTEIN"/>
    <property type="match status" value="1"/>
</dbReference>
<sequence length="394" mass="43939">MYISYDGMLEPLGQSQVLAYLERLASGRQIHLISYEKTRDWRDSVRRVSTARRISEAGIRWHPLRYHKSPTALATAYDVAVGTALAIALAWRHKLNIVHARSYVAALIALGVKRASGAKFLFDMRGLWADERVDGGLWPANGWLYRTSKSLERRFLKAADRVITLTHASEEEIRRFEYLRDNAPPISVIPTCADLDRFTIERPPASDPFVLGYVGSVGTWYQLDDMLRCFNYLKELESDAQLLVVNRDEKEHILDSASALGIDLSAIEIVAADHREMPRLIGRMSAGMALIKPLYSKIASAPTKLAEYLGCGVPVLGNEGVGDMAAILNGRRVGVAVSDLSEPALREGIGRLVGLSREQGLQERCRQVALELFTLERGAARYAEAYQELLEGQR</sequence>
<proteinExistence type="predicted"/>
<evidence type="ECO:0000313" key="3">
    <source>
        <dbReference type="Proteomes" id="UP001139410"/>
    </source>
</evidence>
<name>A0A9X1TXZ7_9SPHN</name>